<evidence type="ECO:0000313" key="3">
    <source>
        <dbReference type="Proteomes" id="UP001146120"/>
    </source>
</evidence>
<dbReference type="Gene3D" id="3.40.50.300">
    <property type="entry name" value="P-loop containing nucleotide triphosphate hydrolases"/>
    <property type="match status" value="1"/>
</dbReference>
<proteinExistence type="predicted"/>
<evidence type="ECO:0000259" key="1">
    <source>
        <dbReference type="Pfam" id="PF19263"/>
    </source>
</evidence>
<reference evidence="2" key="2">
    <citation type="journal article" date="2023" name="Microbiol Resour">
        <title>Decontamination and Annotation of the Draft Genome Sequence of the Oomycete Lagenidium giganteum ARSEF 373.</title>
        <authorList>
            <person name="Morgan W.R."/>
            <person name="Tartar A."/>
        </authorList>
    </citation>
    <scope>NUCLEOTIDE SEQUENCE</scope>
    <source>
        <strain evidence="2">ARSEF 373</strain>
    </source>
</reference>
<protein>
    <recommendedName>
        <fullName evidence="1">NrS-1 polymerase-like helicase domain-containing protein</fullName>
    </recommendedName>
</protein>
<dbReference type="AlphaFoldDB" id="A0AAV2YSF5"/>
<dbReference type="Pfam" id="PF19263">
    <property type="entry name" value="DUF5906"/>
    <property type="match status" value="1"/>
</dbReference>
<keyword evidence="3" id="KW-1185">Reference proteome</keyword>
<name>A0AAV2YSF5_9STRA</name>
<reference evidence="2" key="1">
    <citation type="submission" date="2022-11" db="EMBL/GenBank/DDBJ databases">
        <authorList>
            <person name="Morgan W.R."/>
            <person name="Tartar A."/>
        </authorList>
    </citation>
    <scope>NUCLEOTIDE SEQUENCE</scope>
    <source>
        <strain evidence="2">ARSEF 373</strain>
    </source>
</reference>
<accession>A0AAV2YSF5</accession>
<evidence type="ECO:0000313" key="2">
    <source>
        <dbReference type="EMBL" id="DAZ96723.1"/>
    </source>
</evidence>
<dbReference type="InterPro" id="IPR027417">
    <property type="entry name" value="P-loop_NTPase"/>
</dbReference>
<organism evidence="2 3">
    <name type="scientific">Lagenidium giganteum</name>
    <dbReference type="NCBI Taxonomy" id="4803"/>
    <lineage>
        <taxon>Eukaryota</taxon>
        <taxon>Sar</taxon>
        <taxon>Stramenopiles</taxon>
        <taxon>Oomycota</taxon>
        <taxon>Peronosporomycetes</taxon>
        <taxon>Pythiales</taxon>
        <taxon>Pythiaceae</taxon>
    </lineage>
</organism>
<dbReference type="InterPro" id="IPR045455">
    <property type="entry name" value="NrS-1_pol-like_helicase"/>
</dbReference>
<feature type="domain" description="NrS-1 polymerase-like helicase" evidence="1">
    <location>
        <begin position="126"/>
        <end position="238"/>
    </location>
</feature>
<dbReference type="EMBL" id="DAKRPA010000158">
    <property type="protein sequence ID" value="DAZ96723.1"/>
    <property type="molecule type" value="Genomic_DNA"/>
</dbReference>
<dbReference type="Proteomes" id="UP001146120">
    <property type="component" value="Unassembled WGS sequence"/>
</dbReference>
<sequence>MSPSNDVLQQAQKNPLDEITIKYYSGGDYKQVKALRLYEQHKALFSTYQEYSNQWGHVEPTKFSTCVPFKGNILESVDNKGIEPFLNFVKEIIADNDNELFEWLIKWIAHICKYPSSRTRCALTLLSKDEGTGKGTFCDILTYLLGINNTDTSAELVKSLVSERSAHLMGKKLAMVQEMRENKGDYMGFVEALKSFITDEYIAVRPLYANKMTVRNLVELIITSNNENILKTSTSGRRFTVAKVSSVRKQDNAYFGYLKSHCQTQSSLDNLATYHQAFWSDMKSIGGDEFKITRTQAYESYKNWCVQNEEVVYKNRKFQS</sequence>
<comment type="caution">
    <text evidence="2">The sequence shown here is derived from an EMBL/GenBank/DDBJ whole genome shotgun (WGS) entry which is preliminary data.</text>
</comment>
<gene>
    <name evidence="2" type="ORF">N0F65_011760</name>
</gene>